<dbReference type="CDD" id="cd05233">
    <property type="entry name" value="SDR_c"/>
    <property type="match status" value="1"/>
</dbReference>
<comment type="similarity">
    <text evidence="1">Belongs to the short-chain dehydrogenases/reductases (SDR) family.</text>
</comment>
<dbReference type="Gene3D" id="3.40.50.720">
    <property type="entry name" value="NAD(P)-binding Rossmann-like Domain"/>
    <property type="match status" value="1"/>
</dbReference>
<dbReference type="PRINTS" id="PR00081">
    <property type="entry name" value="GDHRDH"/>
</dbReference>
<dbReference type="OrthoDB" id="5115951at2"/>
<evidence type="ECO:0000313" key="4">
    <source>
        <dbReference type="EMBL" id="ACU54657.1"/>
    </source>
</evidence>
<feature type="domain" description="Ketoreductase" evidence="3">
    <location>
        <begin position="9"/>
        <end position="189"/>
    </location>
</feature>
<dbReference type="GO" id="GO:0016020">
    <property type="term" value="C:membrane"/>
    <property type="evidence" value="ECO:0007669"/>
    <property type="project" value="TreeGrafter"/>
</dbReference>
<dbReference type="KEGG" id="afo:Afer_1741"/>
<dbReference type="SMART" id="SM00822">
    <property type="entry name" value="PKS_KR"/>
    <property type="match status" value="1"/>
</dbReference>
<sequence length="252" mass="26708">MLNANGLPQQLLVVGGGSDLAVAIIERLATDGPLERVALAGPRPATLERARDRIREHLDEVATFHLDLADPRAVPSDLEPALEWLGSVDAVLVAAGVLPDQHAAEADPAIVANAFAVNATGPAVALSVLADRLERAGTGQLIVLSSVAATVVRRRSYVYDASKAALDRFALGLADRLEPAVGVHIVRPMFVTTRMTEGLERPPLALSPEQVARATIAGIQARQRVIWVPRAAALGVMVLSVLPRTVLRRLPI</sequence>
<dbReference type="AlphaFoldDB" id="C7M0Z9"/>
<dbReference type="PANTHER" id="PTHR44196">
    <property type="entry name" value="DEHYDROGENASE/REDUCTASE SDR FAMILY MEMBER 7B"/>
    <property type="match status" value="1"/>
</dbReference>
<dbReference type="STRING" id="525909.Afer_1741"/>
<protein>
    <submittedName>
        <fullName evidence="4">Short-chain dehydrogenase/reductase SDR</fullName>
    </submittedName>
</protein>
<evidence type="ECO:0000256" key="1">
    <source>
        <dbReference type="ARBA" id="ARBA00006484"/>
    </source>
</evidence>
<accession>C7M0Z9</accession>
<evidence type="ECO:0000256" key="2">
    <source>
        <dbReference type="ARBA" id="ARBA00023002"/>
    </source>
</evidence>
<dbReference type="SUPFAM" id="SSF51735">
    <property type="entry name" value="NAD(P)-binding Rossmann-fold domains"/>
    <property type="match status" value="1"/>
</dbReference>
<reference evidence="4 5" key="1">
    <citation type="journal article" date="2009" name="Stand. Genomic Sci.">
        <title>Complete genome sequence of Acidimicrobium ferrooxidans type strain (ICP).</title>
        <authorList>
            <person name="Clum A."/>
            <person name="Nolan M."/>
            <person name="Lang E."/>
            <person name="Glavina Del Rio T."/>
            <person name="Tice H."/>
            <person name="Copeland A."/>
            <person name="Cheng J.F."/>
            <person name="Lucas S."/>
            <person name="Chen F."/>
            <person name="Bruce D."/>
            <person name="Goodwin L."/>
            <person name="Pitluck S."/>
            <person name="Ivanova N."/>
            <person name="Mavrommatis K."/>
            <person name="Mikhailova N."/>
            <person name="Pati A."/>
            <person name="Chen A."/>
            <person name="Palaniappan K."/>
            <person name="Goker M."/>
            <person name="Spring S."/>
            <person name="Land M."/>
            <person name="Hauser L."/>
            <person name="Chang Y.J."/>
            <person name="Jeffries C.C."/>
            <person name="Chain P."/>
            <person name="Bristow J."/>
            <person name="Eisen J.A."/>
            <person name="Markowitz V."/>
            <person name="Hugenholtz P."/>
            <person name="Kyrpides N.C."/>
            <person name="Klenk H.P."/>
            <person name="Lapidus A."/>
        </authorList>
    </citation>
    <scope>NUCLEOTIDE SEQUENCE [LARGE SCALE GENOMIC DNA]</scope>
    <source>
        <strain evidence="5">DSM 10331 / JCM 15462 / NBRC 103882 / ICP</strain>
    </source>
</reference>
<dbReference type="InterPro" id="IPR036291">
    <property type="entry name" value="NAD(P)-bd_dom_sf"/>
</dbReference>
<name>C7M0Z9_ACIFD</name>
<dbReference type="PANTHER" id="PTHR44196:SF1">
    <property type="entry name" value="DEHYDROGENASE_REDUCTASE SDR FAMILY MEMBER 7B"/>
    <property type="match status" value="1"/>
</dbReference>
<keyword evidence="2" id="KW-0560">Oxidoreductase</keyword>
<dbReference type="GO" id="GO:0016491">
    <property type="term" value="F:oxidoreductase activity"/>
    <property type="evidence" value="ECO:0007669"/>
    <property type="project" value="UniProtKB-KW"/>
</dbReference>
<gene>
    <name evidence="4" type="ordered locus">Afer_1741</name>
</gene>
<dbReference type="Proteomes" id="UP000000771">
    <property type="component" value="Chromosome"/>
</dbReference>
<organism evidence="4 5">
    <name type="scientific">Acidimicrobium ferrooxidans (strain DSM 10331 / JCM 15462 / NBRC 103882 / ICP)</name>
    <dbReference type="NCBI Taxonomy" id="525909"/>
    <lineage>
        <taxon>Bacteria</taxon>
        <taxon>Bacillati</taxon>
        <taxon>Actinomycetota</taxon>
        <taxon>Acidimicrobiia</taxon>
        <taxon>Acidimicrobiales</taxon>
        <taxon>Acidimicrobiaceae</taxon>
        <taxon>Acidimicrobium</taxon>
    </lineage>
</organism>
<dbReference type="EMBL" id="CP001631">
    <property type="protein sequence ID" value="ACU54657.1"/>
    <property type="molecule type" value="Genomic_DNA"/>
</dbReference>
<dbReference type="eggNOG" id="COG0300">
    <property type="taxonomic scope" value="Bacteria"/>
</dbReference>
<dbReference type="RefSeq" id="WP_015799136.1">
    <property type="nucleotide sequence ID" value="NC_013124.1"/>
</dbReference>
<dbReference type="HOGENOM" id="CLU_010194_2_1_11"/>
<proteinExistence type="inferred from homology"/>
<evidence type="ECO:0000313" key="5">
    <source>
        <dbReference type="Proteomes" id="UP000000771"/>
    </source>
</evidence>
<keyword evidence="5" id="KW-1185">Reference proteome</keyword>
<dbReference type="InterPro" id="IPR002347">
    <property type="entry name" value="SDR_fam"/>
</dbReference>
<evidence type="ECO:0000259" key="3">
    <source>
        <dbReference type="SMART" id="SM00822"/>
    </source>
</evidence>
<dbReference type="Pfam" id="PF00106">
    <property type="entry name" value="adh_short"/>
    <property type="match status" value="1"/>
</dbReference>
<dbReference type="InterPro" id="IPR057326">
    <property type="entry name" value="KR_dom"/>
</dbReference>